<accession>A0AAE3W5Y6</accession>
<evidence type="ECO:0000313" key="8">
    <source>
        <dbReference type="EMBL" id="MDQ0370104.1"/>
    </source>
</evidence>
<dbReference type="SUPFAM" id="SSF103473">
    <property type="entry name" value="MFS general substrate transporter"/>
    <property type="match status" value="1"/>
</dbReference>
<feature type="transmembrane region" description="Helical" evidence="6">
    <location>
        <begin position="105"/>
        <end position="126"/>
    </location>
</feature>
<protein>
    <submittedName>
        <fullName evidence="8">MFS family arabinose efflux permease</fullName>
    </submittedName>
</protein>
<evidence type="ECO:0000256" key="6">
    <source>
        <dbReference type="SAM" id="Phobius"/>
    </source>
</evidence>
<feature type="transmembrane region" description="Helical" evidence="6">
    <location>
        <begin position="340"/>
        <end position="362"/>
    </location>
</feature>
<dbReference type="InterPro" id="IPR036259">
    <property type="entry name" value="MFS_trans_sf"/>
</dbReference>
<dbReference type="RefSeq" id="WP_307245823.1">
    <property type="nucleotide sequence ID" value="NZ_JAUSUZ010000001.1"/>
</dbReference>
<dbReference type="Pfam" id="PF07690">
    <property type="entry name" value="MFS_1"/>
    <property type="match status" value="1"/>
</dbReference>
<sequence length="396" mass="39403">MSTTRVAPARIGRLSIGALGVLALALGTLQSVVEPALPLLQRELGVSPSAGALVANSLLITGAIAAPVAGRLGDRYGGRRVLAGLMAMVSAGGLLAATAPNLPMLLLGQLLQGVMIGALPLSFILVRRHLPAGRSQAVIGVVVALFTGGGIVGTAVAGPIAEGLSWQWMFALPTLVIMGATLAVLRLMPDDPPVRAERARRSRTVLPAGAYLLTFVVTASFGMVTFLVPQLFAASGDGYGLGLGTTQIGLLLLPGAIAGVLADSVGGVAARRFGPRAVVVTGAVFTVAAMAGLVLMHDAAWQLALAKAVTAVAAGAGTTALLAGTVSTVDADHTGAATSLLVVTRVAGIAVGAQVAGVILGSGTGEPAFVTGFAVAGAVAALALFSVRTTNREVQQ</sequence>
<feature type="transmembrane region" description="Helical" evidence="6">
    <location>
        <begin position="81"/>
        <end position="99"/>
    </location>
</feature>
<evidence type="ECO:0000256" key="3">
    <source>
        <dbReference type="ARBA" id="ARBA00022692"/>
    </source>
</evidence>
<dbReference type="Gene3D" id="1.20.1250.20">
    <property type="entry name" value="MFS general substrate transporter like domains"/>
    <property type="match status" value="2"/>
</dbReference>
<evidence type="ECO:0000313" key="9">
    <source>
        <dbReference type="Proteomes" id="UP001240236"/>
    </source>
</evidence>
<feature type="domain" description="Major facilitator superfamily (MFS) profile" evidence="7">
    <location>
        <begin position="15"/>
        <end position="395"/>
    </location>
</feature>
<comment type="caution">
    <text evidence="8">The sequence shown here is derived from an EMBL/GenBank/DDBJ whole genome shotgun (WGS) entry which is preliminary data.</text>
</comment>
<feature type="transmembrane region" description="Helical" evidence="6">
    <location>
        <begin position="50"/>
        <end position="69"/>
    </location>
</feature>
<gene>
    <name evidence="8" type="ORF">J2S42_006773</name>
</gene>
<evidence type="ECO:0000256" key="5">
    <source>
        <dbReference type="ARBA" id="ARBA00023136"/>
    </source>
</evidence>
<dbReference type="PANTHER" id="PTHR42718:SF9">
    <property type="entry name" value="MAJOR FACILITATOR SUPERFAMILY MULTIDRUG TRANSPORTER MFSC"/>
    <property type="match status" value="1"/>
</dbReference>
<dbReference type="GO" id="GO:0022857">
    <property type="term" value="F:transmembrane transporter activity"/>
    <property type="evidence" value="ECO:0007669"/>
    <property type="project" value="InterPro"/>
</dbReference>
<dbReference type="InterPro" id="IPR020846">
    <property type="entry name" value="MFS_dom"/>
</dbReference>
<dbReference type="Proteomes" id="UP001240236">
    <property type="component" value="Unassembled WGS sequence"/>
</dbReference>
<dbReference type="PROSITE" id="PS50850">
    <property type="entry name" value="MFS"/>
    <property type="match status" value="1"/>
</dbReference>
<feature type="transmembrane region" description="Helical" evidence="6">
    <location>
        <begin position="308"/>
        <end position="328"/>
    </location>
</feature>
<feature type="transmembrane region" description="Helical" evidence="6">
    <location>
        <begin position="248"/>
        <end position="270"/>
    </location>
</feature>
<proteinExistence type="predicted"/>
<dbReference type="GO" id="GO:0005886">
    <property type="term" value="C:plasma membrane"/>
    <property type="evidence" value="ECO:0007669"/>
    <property type="project" value="UniProtKB-SubCell"/>
</dbReference>
<keyword evidence="2" id="KW-0813">Transport</keyword>
<feature type="transmembrane region" description="Helical" evidence="6">
    <location>
        <begin position="138"/>
        <end position="160"/>
    </location>
</feature>
<evidence type="ECO:0000256" key="4">
    <source>
        <dbReference type="ARBA" id="ARBA00022989"/>
    </source>
</evidence>
<dbReference type="InterPro" id="IPR011701">
    <property type="entry name" value="MFS"/>
</dbReference>
<evidence type="ECO:0000259" key="7">
    <source>
        <dbReference type="PROSITE" id="PS50850"/>
    </source>
</evidence>
<feature type="transmembrane region" description="Helical" evidence="6">
    <location>
        <begin position="166"/>
        <end position="187"/>
    </location>
</feature>
<keyword evidence="9" id="KW-1185">Reference proteome</keyword>
<dbReference type="EMBL" id="JAUSUZ010000001">
    <property type="protein sequence ID" value="MDQ0370104.1"/>
    <property type="molecule type" value="Genomic_DNA"/>
</dbReference>
<reference evidence="8 9" key="1">
    <citation type="submission" date="2023-07" db="EMBL/GenBank/DDBJ databases">
        <title>Sequencing the genomes of 1000 actinobacteria strains.</title>
        <authorList>
            <person name="Klenk H.-P."/>
        </authorList>
    </citation>
    <scope>NUCLEOTIDE SEQUENCE [LARGE SCALE GENOMIC DNA]</scope>
    <source>
        <strain evidence="8 9">DSM 44709</strain>
    </source>
</reference>
<feature type="transmembrane region" description="Helical" evidence="6">
    <location>
        <begin position="368"/>
        <end position="387"/>
    </location>
</feature>
<keyword evidence="3 6" id="KW-0812">Transmembrane</keyword>
<evidence type="ECO:0000256" key="2">
    <source>
        <dbReference type="ARBA" id="ARBA00022448"/>
    </source>
</evidence>
<keyword evidence="5 6" id="KW-0472">Membrane</keyword>
<evidence type="ECO:0000256" key="1">
    <source>
        <dbReference type="ARBA" id="ARBA00004651"/>
    </source>
</evidence>
<keyword evidence="4 6" id="KW-1133">Transmembrane helix</keyword>
<comment type="subcellular location">
    <subcellularLocation>
        <location evidence="1">Cell membrane</location>
        <topology evidence="1">Multi-pass membrane protein</topology>
    </subcellularLocation>
</comment>
<name>A0AAE3W5Y6_9ACTN</name>
<organism evidence="8 9">
    <name type="scientific">Catenuloplanes indicus</name>
    <dbReference type="NCBI Taxonomy" id="137267"/>
    <lineage>
        <taxon>Bacteria</taxon>
        <taxon>Bacillati</taxon>
        <taxon>Actinomycetota</taxon>
        <taxon>Actinomycetes</taxon>
        <taxon>Micromonosporales</taxon>
        <taxon>Micromonosporaceae</taxon>
        <taxon>Catenuloplanes</taxon>
    </lineage>
</organism>
<dbReference type="AlphaFoldDB" id="A0AAE3W5Y6"/>
<dbReference type="PANTHER" id="PTHR42718">
    <property type="entry name" value="MAJOR FACILITATOR SUPERFAMILY MULTIDRUG TRANSPORTER MFSC"/>
    <property type="match status" value="1"/>
</dbReference>
<feature type="transmembrane region" description="Helical" evidence="6">
    <location>
        <begin position="208"/>
        <end position="228"/>
    </location>
</feature>
<feature type="transmembrane region" description="Helical" evidence="6">
    <location>
        <begin position="277"/>
        <end position="296"/>
    </location>
</feature>